<dbReference type="SUPFAM" id="SSF55200">
    <property type="entry name" value="Translation initiation factor IF3, C-terminal domain"/>
    <property type="match status" value="1"/>
</dbReference>
<dbReference type="Pfam" id="PF05198">
    <property type="entry name" value="IF3_N"/>
    <property type="match status" value="1"/>
</dbReference>
<dbReference type="GO" id="GO:0005829">
    <property type="term" value="C:cytosol"/>
    <property type="evidence" value="ECO:0007669"/>
    <property type="project" value="TreeGrafter"/>
</dbReference>
<evidence type="ECO:0000256" key="3">
    <source>
        <dbReference type="ARBA" id="ARBA00022917"/>
    </source>
</evidence>
<evidence type="ECO:0000313" key="8">
    <source>
        <dbReference type="Proteomes" id="UP000018735"/>
    </source>
</evidence>
<dbReference type="NCBIfam" id="TIGR00168">
    <property type="entry name" value="infC"/>
    <property type="match status" value="1"/>
</dbReference>
<dbReference type="AlphaFoldDB" id="A0A0F6CKL8"/>
<keyword evidence="3" id="KW-0648">Protein biosynthesis</keyword>
<evidence type="ECO:0000256" key="2">
    <source>
        <dbReference type="ARBA" id="ARBA00022540"/>
    </source>
</evidence>
<dbReference type="PANTHER" id="PTHR10938:SF0">
    <property type="entry name" value="TRANSLATION INITIATION FACTOR IF-3, MITOCHONDRIAL"/>
    <property type="match status" value="1"/>
</dbReference>
<reference evidence="7 8" key="1">
    <citation type="journal article" date="2011" name="PLoS ONE">
        <title>Core proteome of the minimal cell: comparative proteomics of three mollicute species.</title>
        <authorList>
            <person name="Fisunov G.Y."/>
            <person name="Alexeev D.G."/>
            <person name="Bazaleev N.A."/>
            <person name="Ladygina V.G."/>
            <person name="Galyamina M.A."/>
            <person name="Kondratov I.G."/>
            <person name="Zhukova N.A."/>
            <person name="Serebryakova M.V."/>
            <person name="Demina I.A."/>
            <person name="Govorun V.M."/>
        </authorList>
    </citation>
    <scope>NUCLEOTIDE SEQUENCE [LARGE SCALE GENOMIC DNA]</scope>
    <source>
        <strain evidence="7 8">S6</strain>
    </source>
</reference>
<dbReference type="Pfam" id="PF00707">
    <property type="entry name" value="IF3_C"/>
    <property type="match status" value="1"/>
</dbReference>
<proteinExistence type="inferred from homology"/>
<dbReference type="GO" id="GO:0003743">
    <property type="term" value="F:translation initiation factor activity"/>
    <property type="evidence" value="ECO:0007669"/>
    <property type="project" value="UniProtKB-UniRule"/>
</dbReference>
<dbReference type="eggNOG" id="COG0290">
    <property type="taxonomic scope" value="Bacteria"/>
</dbReference>
<dbReference type="InterPro" id="IPR019815">
    <property type="entry name" value="Translation_initiation_fac_3_C"/>
</dbReference>
<sequence>MFVWHFLFKKDYMNQDNNQRNRRPKPNLPPINKNIKFDSFTLIDENGTNLGIVTKEAALAMGDSKGLDVVVISNNPSTVIAKLMDYGKHVYEQKRKKRDSKKKQTVVKVKEINFKAGVGDHDIEWRAKKSIEWLNDGFHVKFTIRAFSRMITREELIKEVYDKFYQFIQNYADVQKPYTKVSRNMYEAVFIPTKNKKKAELNQPTSQES</sequence>
<dbReference type="GO" id="GO:0043022">
    <property type="term" value="F:ribosome binding"/>
    <property type="evidence" value="ECO:0007669"/>
    <property type="project" value="TreeGrafter"/>
</dbReference>
<accession>A0A0F6CKL8</accession>
<name>A0A0F6CKL8_MYCGL</name>
<evidence type="ECO:0000259" key="6">
    <source>
        <dbReference type="Pfam" id="PF05198"/>
    </source>
</evidence>
<dbReference type="HOGENOM" id="CLU_054919_3_2_14"/>
<comment type="similarity">
    <text evidence="1">Belongs to the IF-3 family.</text>
</comment>
<feature type="domain" description="Translation initiation factor 3 C-terminal" evidence="5">
    <location>
        <begin position="107"/>
        <end position="186"/>
    </location>
</feature>
<gene>
    <name evidence="7" type="primary">infC</name>
    <name evidence="7" type="ORF">GCW_02020</name>
</gene>
<protein>
    <recommendedName>
        <fullName evidence="4">Translation initiation factor IF-3</fullName>
    </recommendedName>
</protein>
<dbReference type="PANTHER" id="PTHR10938">
    <property type="entry name" value="TRANSLATION INITIATION FACTOR IF-3"/>
    <property type="match status" value="1"/>
</dbReference>
<dbReference type="InterPro" id="IPR036787">
    <property type="entry name" value="T_IF-3_N_sf"/>
</dbReference>
<dbReference type="InterPro" id="IPR036788">
    <property type="entry name" value="T_IF-3_C_sf"/>
</dbReference>
<dbReference type="Gene3D" id="3.10.20.80">
    <property type="entry name" value="Translation initiation factor 3 (IF-3), N-terminal domain"/>
    <property type="match status" value="1"/>
</dbReference>
<organism evidence="7 8">
    <name type="scientific">Mycoplasmoides gallisepticum S6</name>
    <dbReference type="NCBI Taxonomy" id="1006581"/>
    <lineage>
        <taxon>Bacteria</taxon>
        <taxon>Bacillati</taxon>
        <taxon>Mycoplasmatota</taxon>
        <taxon>Mycoplasmoidales</taxon>
        <taxon>Mycoplasmoidaceae</taxon>
        <taxon>Mycoplasmoides</taxon>
    </lineage>
</organism>
<dbReference type="InterPro" id="IPR001288">
    <property type="entry name" value="Translation_initiation_fac_3"/>
</dbReference>
<dbReference type="GO" id="GO:0032790">
    <property type="term" value="P:ribosome disassembly"/>
    <property type="evidence" value="ECO:0007669"/>
    <property type="project" value="TreeGrafter"/>
</dbReference>
<dbReference type="Proteomes" id="UP000018735">
    <property type="component" value="Chromosome"/>
</dbReference>
<evidence type="ECO:0000259" key="5">
    <source>
        <dbReference type="Pfam" id="PF00707"/>
    </source>
</evidence>
<feature type="domain" description="Translation initiation factor 3 N-terminal" evidence="6">
    <location>
        <begin position="31"/>
        <end position="99"/>
    </location>
</feature>
<evidence type="ECO:0000256" key="1">
    <source>
        <dbReference type="ARBA" id="ARBA00005439"/>
    </source>
</evidence>
<dbReference type="GO" id="GO:0016020">
    <property type="term" value="C:membrane"/>
    <property type="evidence" value="ECO:0007669"/>
    <property type="project" value="TreeGrafter"/>
</dbReference>
<evidence type="ECO:0000256" key="4">
    <source>
        <dbReference type="NCBIfam" id="TIGR00168"/>
    </source>
</evidence>
<keyword evidence="2 7" id="KW-0396">Initiation factor</keyword>
<dbReference type="InterPro" id="IPR019814">
    <property type="entry name" value="Translation_initiation_fac_3_N"/>
</dbReference>
<dbReference type="EMBL" id="CP006916">
    <property type="protein sequence ID" value="AHB99640.1"/>
    <property type="molecule type" value="Genomic_DNA"/>
</dbReference>
<dbReference type="KEGG" id="mgz:GCW_02020"/>
<dbReference type="SUPFAM" id="SSF54364">
    <property type="entry name" value="Translation initiation factor IF3, N-terminal domain"/>
    <property type="match status" value="1"/>
</dbReference>
<dbReference type="Gene3D" id="3.30.110.10">
    <property type="entry name" value="Translation initiation factor 3 (IF-3), C-terminal domain"/>
    <property type="match status" value="1"/>
</dbReference>
<evidence type="ECO:0000313" key="7">
    <source>
        <dbReference type="EMBL" id="AHB99640.1"/>
    </source>
</evidence>